<dbReference type="Pfam" id="PF00440">
    <property type="entry name" value="TetR_N"/>
    <property type="match status" value="1"/>
</dbReference>
<proteinExistence type="predicted"/>
<evidence type="ECO:0000256" key="2">
    <source>
        <dbReference type="PROSITE-ProRule" id="PRU00335"/>
    </source>
</evidence>
<name>A0ABX8SFP9_9ACTN</name>
<dbReference type="PANTHER" id="PTHR30055">
    <property type="entry name" value="HTH-TYPE TRANSCRIPTIONAL REGULATOR RUTR"/>
    <property type="match status" value="1"/>
</dbReference>
<reference evidence="4" key="1">
    <citation type="submission" date="2021-07" db="EMBL/GenBank/DDBJ databases">
        <title>Candidatus Kaistella beijingensis sp. nov. isolated from a municipal wastewater treatment plant is involved in sludge foaming.</title>
        <authorList>
            <person name="Song Y."/>
            <person name="Liu S.-J."/>
        </authorList>
    </citation>
    <scope>NUCLEOTIDE SEQUENCE</scope>
    <source>
        <strain evidence="4">DSM 43998</strain>
    </source>
</reference>
<dbReference type="InterPro" id="IPR001647">
    <property type="entry name" value="HTH_TetR"/>
</dbReference>
<keyword evidence="1 2" id="KW-0238">DNA-binding</keyword>
<gene>
    <name evidence="4" type="ORF">KV203_08575</name>
</gene>
<accession>A0ABX8SFP9</accession>
<dbReference type="InterPro" id="IPR050109">
    <property type="entry name" value="HTH-type_TetR-like_transc_reg"/>
</dbReference>
<dbReference type="RefSeq" id="WP_066468261.1">
    <property type="nucleotide sequence ID" value="NZ_CBCRUZ010000001.1"/>
</dbReference>
<dbReference type="SUPFAM" id="SSF46689">
    <property type="entry name" value="Homeodomain-like"/>
    <property type="match status" value="1"/>
</dbReference>
<organism evidence="4 5">
    <name type="scientific">Skermania pinensis</name>
    <dbReference type="NCBI Taxonomy" id="39122"/>
    <lineage>
        <taxon>Bacteria</taxon>
        <taxon>Bacillati</taxon>
        <taxon>Actinomycetota</taxon>
        <taxon>Actinomycetes</taxon>
        <taxon>Mycobacteriales</taxon>
        <taxon>Gordoniaceae</taxon>
        <taxon>Skermania</taxon>
    </lineage>
</organism>
<dbReference type="Proteomes" id="UP000887023">
    <property type="component" value="Chromosome"/>
</dbReference>
<dbReference type="InterPro" id="IPR009057">
    <property type="entry name" value="Homeodomain-like_sf"/>
</dbReference>
<feature type="domain" description="HTH tetR-type" evidence="3">
    <location>
        <begin position="12"/>
        <end position="72"/>
    </location>
</feature>
<protein>
    <submittedName>
        <fullName evidence="4">TetR family transcriptional regulator</fullName>
    </submittedName>
</protein>
<dbReference type="PRINTS" id="PR00455">
    <property type="entry name" value="HTHTETR"/>
</dbReference>
<feature type="DNA-binding region" description="H-T-H motif" evidence="2">
    <location>
        <begin position="35"/>
        <end position="54"/>
    </location>
</feature>
<evidence type="ECO:0000259" key="3">
    <source>
        <dbReference type="PROSITE" id="PS50977"/>
    </source>
</evidence>
<keyword evidence="5" id="KW-1185">Reference proteome</keyword>
<dbReference type="EMBL" id="CP079105">
    <property type="protein sequence ID" value="QXQ15784.1"/>
    <property type="molecule type" value="Genomic_DNA"/>
</dbReference>
<dbReference type="Gene3D" id="1.10.357.10">
    <property type="entry name" value="Tetracycline Repressor, domain 2"/>
    <property type="match status" value="1"/>
</dbReference>
<dbReference type="PROSITE" id="PS50977">
    <property type="entry name" value="HTH_TETR_2"/>
    <property type="match status" value="1"/>
</dbReference>
<evidence type="ECO:0000256" key="1">
    <source>
        <dbReference type="ARBA" id="ARBA00023125"/>
    </source>
</evidence>
<sequence>MPERWTRERRLSHTRSLLLDAAEQVFAEKGFTPATLDDIADTAGYTKGAIYAHFETKEDLFLEVCDRHWRRYFETFVDVLADTARVGQAELDEVARRWRELSVERGPGQAALGLEFLLYLARNPDVRDRVAAQRAAAVADLGSFVTEGIERLGGALSIPSTTFAQILIATSDSVALSSALDEIDLYRPVLAMYLSAFERPK</sequence>
<dbReference type="PANTHER" id="PTHR30055:SF146">
    <property type="entry name" value="HTH-TYPE TRANSCRIPTIONAL DUAL REGULATOR CECR"/>
    <property type="match status" value="1"/>
</dbReference>
<evidence type="ECO:0000313" key="5">
    <source>
        <dbReference type="Proteomes" id="UP000887023"/>
    </source>
</evidence>
<evidence type="ECO:0000313" key="4">
    <source>
        <dbReference type="EMBL" id="QXQ15784.1"/>
    </source>
</evidence>